<dbReference type="InterPro" id="IPR025714">
    <property type="entry name" value="Methyltranfer_dom"/>
</dbReference>
<evidence type="ECO:0000256" key="6">
    <source>
        <dbReference type="ARBA" id="ARBA00047941"/>
    </source>
</evidence>
<evidence type="ECO:0000259" key="9">
    <source>
        <dbReference type="Pfam" id="PF13847"/>
    </source>
</evidence>
<dbReference type="InterPro" id="IPR029063">
    <property type="entry name" value="SAM-dependent_MTases_sf"/>
</dbReference>
<comment type="similarity">
    <text evidence="3">Belongs to the methyltransferase superfamily. Arsenite methyltransferase family.</text>
</comment>
<evidence type="ECO:0000256" key="2">
    <source>
        <dbReference type="ARBA" id="ARBA00022691"/>
    </source>
</evidence>
<protein>
    <recommendedName>
        <fullName evidence="5">Arsenite methyltransferase</fullName>
        <ecNumber evidence="4">2.1.1.137</ecNumber>
    </recommendedName>
</protein>
<reference evidence="10" key="3">
    <citation type="submission" date="2016-03" db="UniProtKB">
        <authorList>
            <consortium name="EnsemblProtists"/>
        </authorList>
    </citation>
    <scope>IDENTIFICATION</scope>
</reference>
<dbReference type="GO" id="GO:0030791">
    <property type="term" value="F:arsenite methyltransferase activity"/>
    <property type="evidence" value="ECO:0007669"/>
    <property type="project" value="UniProtKB-EC"/>
</dbReference>
<feature type="domain" description="Methyltransferase" evidence="9">
    <location>
        <begin position="51"/>
        <end position="204"/>
    </location>
</feature>
<dbReference type="PANTHER" id="PTHR43675:SF8">
    <property type="entry name" value="ARSENITE METHYLTRANSFERASE"/>
    <property type="match status" value="1"/>
</dbReference>
<evidence type="ECO:0000313" key="11">
    <source>
        <dbReference type="Proteomes" id="UP000011087"/>
    </source>
</evidence>
<reference evidence="11" key="2">
    <citation type="submission" date="2012-11" db="EMBL/GenBank/DDBJ databases">
        <authorList>
            <person name="Kuo A."/>
            <person name="Curtis B.A."/>
            <person name="Tanifuji G."/>
            <person name="Burki F."/>
            <person name="Gruber A."/>
            <person name="Irimia M."/>
            <person name="Maruyama S."/>
            <person name="Arias M.C."/>
            <person name="Ball S.G."/>
            <person name="Gile G.H."/>
            <person name="Hirakawa Y."/>
            <person name="Hopkins J.F."/>
            <person name="Rensing S.A."/>
            <person name="Schmutz J."/>
            <person name="Symeonidi A."/>
            <person name="Elias M."/>
            <person name="Eveleigh R.J."/>
            <person name="Herman E.K."/>
            <person name="Klute M.J."/>
            <person name="Nakayama T."/>
            <person name="Obornik M."/>
            <person name="Reyes-Prieto A."/>
            <person name="Armbrust E.V."/>
            <person name="Aves S.J."/>
            <person name="Beiko R.G."/>
            <person name="Coutinho P."/>
            <person name="Dacks J.B."/>
            <person name="Durnford D.G."/>
            <person name="Fast N.M."/>
            <person name="Green B.R."/>
            <person name="Grisdale C."/>
            <person name="Hempe F."/>
            <person name="Henrissat B."/>
            <person name="Hoppner M.P."/>
            <person name="Ishida K.-I."/>
            <person name="Kim E."/>
            <person name="Koreny L."/>
            <person name="Kroth P.G."/>
            <person name="Liu Y."/>
            <person name="Malik S.-B."/>
            <person name="Maier U.G."/>
            <person name="McRose D."/>
            <person name="Mock T."/>
            <person name="Neilson J.A."/>
            <person name="Onodera N.T."/>
            <person name="Poole A.M."/>
            <person name="Pritham E.J."/>
            <person name="Richards T.A."/>
            <person name="Rocap G."/>
            <person name="Roy S.W."/>
            <person name="Sarai C."/>
            <person name="Schaack S."/>
            <person name="Shirato S."/>
            <person name="Slamovits C.H."/>
            <person name="Spencer D.F."/>
            <person name="Suzuki S."/>
            <person name="Worden A.Z."/>
            <person name="Zauner S."/>
            <person name="Barry K."/>
            <person name="Bell C."/>
            <person name="Bharti A.K."/>
            <person name="Crow J.A."/>
            <person name="Grimwood J."/>
            <person name="Kramer R."/>
            <person name="Lindquist E."/>
            <person name="Lucas S."/>
            <person name="Salamov A."/>
            <person name="McFadden G.I."/>
            <person name="Lane C.E."/>
            <person name="Keeling P.J."/>
            <person name="Gray M.W."/>
            <person name="Grigoriev I.V."/>
            <person name="Archibald J.M."/>
        </authorList>
    </citation>
    <scope>NUCLEOTIDE SEQUENCE</scope>
    <source>
        <strain evidence="11">CCMP2712</strain>
    </source>
</reference>
<sequence length="341" mass="37770">MVLHTSKDLKTSACTASGRPHPVVVMLLFLPEIVREKFYGCGAPLPLGIEGRSVLDLGSGSGRDCYAAAALVGPTGSVVGIDMTAEQLSVARAHAEQYCKSLGYDRCNLNFVEGYIERLEEAGIQANTFDLVISNCVVNLSPDKPRVLREVYRVLKPGGEFYFSDVYCDRRLPKNVQEHEVLWGECIAGALYTNDFIRYARAAGFGDPRILSSAPIEVHDPELKAILGEAKFFSITYRLFKLPEGMLETLCEDYGQASAQAVRYKGTIKGMEHSYMLDDHHLFEKGKLSLVCGNTAAMLENGVSWLAPHFEILGDRSVHYGEFPCKLNFYKLSNFQSDLLC</sequence>
<name>A0A0C3UGW3_GUITC</name>
<dbReference type="Proteomes" id="UP000011087">
    <property type="component" value="Unassembled WGS sequence"/>
</dbReference>
<organism evidence="10 11">
    <name type="scientific">Guillardia theta (strain CCMP2712)</name>
    <name type="common">Cryptophyte</name>
    <dbReference type="NCBI Taxonomy" id="905079"/>
    <lineage>
        <taxon>Eukaryota</taxon>
        <taxon>Cryptophyceae</taxon>
        <taxon>Pyrenomonadales</taxon>
        <taxon>Geminigeraceae</taxon>
        <taxon>Guillardia</taxon>
    </lineage>
</organism>
<dbReference type="SUPFAM" id="SSF53335">
    <property type="entry name" value="S-adenosyl-L-methionine-dependent methyltransferases"/>
    <property type="match status" value="1"/>
</dbReference>
<evidence type="ECO:0000256" key="4">
    <source>
        <dbReference type="ARBA" id="ARBA00034521"/>
    </source>
</evidence>
<keyword evidence="11" id="KW-1185">Reference proteome</keyword>
<dbReference type="EC" id="2.1.1.137" evidence="4"/>
<dbReference type="CDD" id="cd02440">
    <property type="entry name" value="AdoMet_MTases"/>
    <property type="match status" value="1"/>
</dbReference>
<comment type="catalytic activity">
    <reaction evidence="6">
        <text>arsenic triglutathione + [thioredoxin]-dithiol + S-adenosyl-L-methionine + 2 H2O = methylarsonous acid + [thioredoxin]-disulfide + 3 glutathione + S-adenosyl-L-homocysteine + H(+)</text>
        <dbReference type="Rhea" id="RHEA:69460"/>
        <dbReference type="Rhea" id="RHEA-COMP:10698"/>
        <dbReference type="Rhea" id="RHEA-COMP:10700"/>
        <dbReference type="ChEBI" id="CHEBI:15377"/>
        <dbReference type="ChEBI" id="CHEBI:15378"/>
        <dbReference type="ChEBI" id="CHEBI:17826"/>
        <dbReference type="ChEBI" id="CHEBI:29950"/>
        <dbReference type="ChEBI" id="CHEBI:50058"/>
        <dbReference type="ChEBI" id="CHEBI:57856"/>
        <dbReference type="ChEBI" id="CHEBI:57925"/>
        <dbReference type="ChEBI" id="CHEBI:59789"/>
        <dbReference type="ChEBI" id="CHEBI:183640"/>
        <dbReference type="EC" id="2.1.1.137"/>
    </reaction>
</comment>
<proteinExistence type="inferred from homology"/>
<dbReference type="OMA" id="EPACEDY"/>
<dbReference type="Pfam" id="PF13847">
    <property type="entry name" value="Methyltransf_31"/>
    <property type="match status" value="1"/>
</dbReference>
<accession>A0A0C3UGW3</accession>
<evidence type="ECO:0000256" key="8">
    <source>
        <dbReference type="ARBA" id="ARBA00048428"/>
    </source>
</evidence>
<evidence type="ECO:0000256" key="7">
    <source>
        <dbReference type="ARBA" id="ARBA00047943"/>
    </source>
</evidence>
<evidence type="ECO:0000256" key="5">
    <source>
        <dbReference type="ARBA" id="ARBA00034545"/>
    </source>
</evidence>
<evidence type="ECO:0000256" key="1">
    <source>
        <dbReference type="ARBA" id="ARBA00022679"/>
    </source>
</evidence>
<dbReference type="EnsemblProtists" id="EKX55401">
    <property type="protein sequence ID" value="EKX55401"/>
    <property type="gene ID" value="GUITHDRAFT_62819"/>
</dbReference>
<evidence type="ECO:0000256" key="3">
    <source>
        <dbReference type="ARBA" id="ARBA00034487"/>
    </source>
</evidence>
<dbReference type="PANTHER" id="PTHR43675">
    <property type="entry name" value="ARSENITE METHYLTRANSFERASE"/>
    <property type="match status" value="1"/>
</dbReference>
<keyword evidence="2" id="KW-0949">S-adenosyl-L-methionine</keyword>
<comment type="catalytic activity">
    <reaction evidence="8">
        <text>arsenic triglutathione + 3 [thioredoxin]-dithiol + 3 S-adenosyl-L-methionine = trimethylarsine + 3 [thioredoxin]-disulfide + 3 glutathione + 3 S-adenosyl-L-homocysteine + 3 H(+)</text>
        <dbReference type="Rhea" id="RHEA:69432"/>
        <dbReference type="Rhea" id="RHEA-COMP:10698"/>
        <dbReference type="Rhea" id="RHEA-COMP:10700"/>
        <dbReference type="ChEBI" id="CHEBI:15378"/>
        <dbReference type="ChEBI" id="CHEBI:27130"/>
        <dbReference type="ChEBI" id="CHEBI:29950"/>
        <dbReference type="ChEBI" id="CHEBI:50058"/>
        <dbReference type="ChEBI" id="CHEBI:57856"/>
        <dbReference type="ChEBI" id="CHEBI:57925"/>
        <dbReference type="ChEBI" id="CHEBI:59789"/>
        <dbReference type="ChEBI" id="CHEBI:183640"/>
        <dbReference type="EC" id="2.1.1.137"/>
    </reaction>
</comment>
<comment type="catalytic activity">
    <reaction evidence="7">
        <text>arsenic triglutathione + 2 [thioredoxin]-dithiol + 2 S-adenosyl-L-methionine + H2O = dimethylarsinous acid + 2 [thioredoxin]-disulfide + 3 glutathione + 2 S-adenosyl-L-homocysteine + 2 H(+)</text>
        <dbReference type="Rhea" id="RHEA:69464"/>
        <dbReference type="Rhea" id="RHEA-COMP:10698"/>
        <dbReference type="Rhea" id="RHEA-COMP:10700"/>
        <dbReference type="ChEBI" id="CHEBI:15377"/>
        <dbReference type="ChEBI" id="CHEBI:15378"/>
        <dbReference type="ChEBI" id="CHEBI:23808"/>
        <dbReference type="ChEBI" id="CHEBI:29950"/>
        <dbReference type="ChEBI" id="CHEBI:50058"/>
        <dbReference type="ChEBI" id="CHEBI:57856"/>
        <dbReference type="ChEBI" id="CHEBI:57925"/>
        <dbReference type="ChEBI" id="CHEBI:59789"/>
        <dbReference type="ChEBI" id="CHEBI:183640"/>
        <dbReference type="EC" id="2.1.1.137"/>
    </reaction>
</comment>
<evidence type="ECO:0000313" key="10">
    <source>
        <dbReference type="EnsemblProtists" id="EKX55401"/>
    </source>
</evidence>
<dbReference type="Gene3D" id="3.40.5.100">
    <property type="match status" value="1"/>
</dbReference>
<dbReference type="InterPro" id="IPR026669">
    <property type="entry name" value="Arsenite_MeTrfase-like"/>
</dbReference>
<dbReference type="Gene3D" id="3.40.50.150">
    <property type="entry name" value="Vaccinia Virus protein VP39"/>
    <property type="match status" value="1"/>
</dbReference>
<reference evidence="11" key="1">
    <citation type="journal article" date="2012" name="Nature">
        <title>Algal genomes reveal evolutionary mosaicism and the fate of nucleomorphs.</title>
        <authorList>
            <consortium name="DOE Joint Genome Institute"/>
            <person name="Curtis B.A."/>
            <person name="Tanifuji G."/>
            <person name="Burki F."/>
            <person name="Gruber A."/>
            <person name="Irimia M."/>
            <person name="Maruyama S."/>
            <person name="Arias M.C."/>
            <person name="Ball S.G."/>
            <person name="Gile G.H."/>
            <person name="Hirakawa Y."/>
            <person name="Hopkins J.F."/>
            <person name="Kuo A."/>
            <person name="Rensing S.A."/>
            <person name="Schmutz J."/>
            <person name="Symeonidi A."/>
            <person name="Elias M."/>
            <person name="Eveleigh R.J."/>
            <person name="Herman E.K."/>
            <person name="Klute M.J."/>
            <person name="Nakayama T."/>
            <person name="Obornik M."/>
            <person name="Reyes-Prieto A."/>
            <person name="Armbrust E.V."/>
            <person name="Aves S.J."/>
            <person name="Beiko R.G."/>
            <person name="Coutinho P."/>
            <person name="Dacks J.B."/>
            <person name="Durnford D.G."/>
            <person name="Fast N.M."/>
            <person name="Green B.R."/>
            <person name="Grisdale C.J."/>
            <person name="Hempel F."/>
            <person name="Henrissat B."/>
            <person name="Hoppner M.P."/>
            <person name="Ishida K."/>
            <person name="Kim E."/>
            <person name="Koreny L."/>
            <person name="Kroth P.G."/>
            <person name="Liu Y."/>
            <person name="Malik S.B."/>
            <person name="Maier U.G."/>
            <person name="McRose D."/>
            <person name="Mock T."/>
            <person name="Neilson J.A."/>
            <person name="Onodera N.T."/>
            <person name="Poole A.M."/>
            <person name="Pritham E.J."/>
            <person name="Richards T.A."/>
            <person name="Rocap G."/>
            <person name="Roy S.W."/>
            <person name="Sarai C."/>
            <person name="Schaack S."/>
            <person name="Shirato S."/>
            <person name="Slamovits C.H."/>
            <person name="Spencer D.F."/>
            <person name="Suzuki S."/>
            <person name="Worden A.Z."/>
            <person name="Zauner S."/>
            <person name="Barry K."/>
            <person name="Bell C."/>
            <person name="Bharti A.K."/>
            <person name="Crow J.A."/>
            <person name="Grimwood J."/>
            <person name="Kramer R."/>
            <person name="Lindquist E."/>
            <person name="Lucas S."/>
            <person name="Salamov A."/>
            <person name="McFadden G.I."/>
            <person name="Lane C.E."/>
            <person name="Keeling P.J."/>
            <person name="Gray M.W."/>
            <person name="Grigoriev I.V."/>
            <person name="Archibald J.M."/>
        </authorList>
    </citation>
    <scope>NUCLEOTIDE SEQUENCE</scope>
    <source>
        <strain evidence="11">CCMP2712</strain>
    </source>
</reference>
<dbReference type="AlphaFoldDB" id="A0A0C3UGW3"/>
<keyword evidence="1" id="KW-0808">Transferase</keyword>